<reference evidence="7" key="1">
    <citation type="journal article" date="2014" name="Int. J. Syst. Evol. Microbiol.">
        <title>Complete genome of a new Firmicutes species belonging to the dominant human colonic microbiota ('Ruminococcus bicirculans') reveals two chromosomes and a selective capacity to utilize plant glucans.</title>
        <authorList>
            <consortium name="NISC Comparative Sequencing Program"/>
            <person name="Wegmann U."/>
            <person name="Louis P."/>
            <person name="Goesmann A."/>
            <person name="Henrissat B."/>
            <person name="Duncan S.H."/>
            <person name="Flint H.J."/>
        </authorList>
    </citation>
    <scope>NUCLEOTIDE SEQUENCE</scope>
    <source>
        <strain evidence="7">NBRC 108216</strain>
    </source>
</reference>
<feature type="transmembrane region" description="Helical" evidence="6">
    <location>
        <begin position="295"/>
        <end position="313"/>
    </location>
</feature>
<dbReference type="Proteomes" id="UP001161390">
    <property type="component" value="Unassembled WGS sequence"/>
</dbReference>
<feature type="transmembrane region" description="Helical" evidence="6">
    <location>
        <begin position="25"/>
        <end position="45"/>
    </location>
</feature>
<comment type="subcellular location">
    <subcellularLocation>
        <location evidence="1">Membrane</location>
        <topology evidence="1">Multi-pass membrane protein</topology>
    </subcellularLocation>
</comment>
<keyword evidence="2" id="KW-0813">Transport</keyword>
<accession>A0ABQ5V2V4</accession>
<evidence type="ECO:0000256" key="1">
    <source>
        <dbReference type="ARBA" id="ARBA00004141"/>
    </source>
</evidence>
<dbReference type="EMBL" id="BSNJ01000005">
    <property type="protein sequence ID" value="GLQ21400.1"/>
    <property type="molecule type" value="Genomic_DNA"/>
</dbReference>
<feature type="transmembrane region" description="Helical" evidence="6">
    <location>
        <begin position="146"/>
        <end position="164"/>
    </location>
</feature>
<comment type="caution">
    <text evidence="7">The sequence shown here is derived from an EMBL/GenBank/DDBJ whole genome shotgun (WGS) entry which is preliminary data.</text>
</comment>
<gene>
    <name evidence="7" type="ORF">GCM10007854_23550</name>
</gene>
<keyword evidence="5 6" id="KW-0472">Membrane</keyword>
<organism evidence="7 8">
    <name type="scientific">Algimonas porphyrae</name>
    <dbReference type="NCBI Taxonomy" id="1128113"/>
    <lineage>
        <taxon>Bacteria</taxon>
        <taxon>Pseudomonadati</taxon>
        <taxon>Pseudomonadota</taxon>
        <taxon>Alphaproteobacteria</taxon>
        <taxon>Maricaulales</taxon>
        <taxon>Robiginitomaculaceae</taxon>
        <taxon>Algimonas</taxon>
    </lineage>
</organism>
<keyword evidence="4 6" id="KW-1133">Transmembrane helix</keyword>
<keyword evidence="8" id="KW-1185">Reference proteome</keyword>
<feature type="transmembrane region" description="Helical" evidence="6">
    <location>
        <begin position="237"/>
        <end position="259"/>
    </location>
</feature>
<dbReference type="InterPro" id="IPR031312">
    <property type="entry name" value="Na/sul_symport_CS"/>
</dbReference>
<dbReference type="Pfam" id="PF00939">
    <property type="entry name" value="Na_sulph_symp"/>
    <property type="match status" value="1"/>
</dbReference>
<feature type="transmembrane region" description="Helical" evidence="6">
    <location>
        <begin position="485"/>
        <end position="509"/>
    </location>
</feature>
<feature type="transmembrane region" description="Helical" evidence="6">
    <location>
        <begin position="319"/>
        <end position="342"/>
    </location>
</feature>
<feature type="transmembrane region" description="Helical" evidence="6">
    <location>
        <begin position="107"/>
        <end position="125"/>
    </location>
</feature>
<sequence>MVMSETSAEHEAGLDSPGGRDRRQLIGLWAGLVLAMGLQFIPVPVELVAITGSAGEARSAWIVLSLLLLMACWWVSEAIPIPVTSLLPLVVLPFFSVQSIRQTSGDYFHPIVVLLLGGFIVAKAIERWNLHERIALGVVVRMGASPGRLIAGFMLAAAILSMWISNTATSIMMMPIAVSVALAVTDGRTGGRGFTFALLLGIAYACSIGGLGTYIGTPTNLLIKDALEGATGREIDFVSWMMLGVPAVILLLPIAWFVLTRWAFKVSIDDTSAGQAVIADRLAALGPVTIPERRTIMVFGLIASLWIFGRPLRGLEVGGIMPFAGLTDHVTAIFGVVLCFLVPSGSRREPGSSLLDWKTAESIPWGVVLLFGGGMALAGAIRGSGLGDWVGSELEIFAALPALLVILLVATLVIFVTEVTSNIATAAALTPVLISLADRTDLDPVLLGAPVALAASCAFMLPMATGPNAVVFATDKVSLPTMARAGVRLNLLAIFAITGVSYVIAPLAFG</sequence>
<evidence type="ECO:0000313" key="7">
    <source>
        <dbReference type="EMBL" id="GLQ21400.1"/>
    </source>
</evidence>
<feature type="transmembrane region" description="Helical" evidence="6">
    <location>
        <begin position="445"/>
        <end position="465"/>
    </location>
</feature>
<feature type="transmembrane region" description="Helical" evidence="6">
    <location>
        <begin position="194"/>
        <end position="217"/>
    </location>
</feature>
<protein>
    <submittedName>
        <fullName evidence="7">Di- and tricarboxylate transporter</fullName>
    </submittedName>
</protein>
<dbReference type="CDD" id="cd01115">
    <property type="entry name" value="SLC13_permease"/>
    <property type="match status" value="1"/>
</dbReference>
<feature type="transmembrane region" description="Helical" evidence="6">
    <location>
        <begin position="363"/>
        <end position="384"/>
    </location>
</feature>
<evidence type="ECO:0000256" key="5">
    <source>
        <dbReference type="ARBA" id="ARBA00023136"/>
    </source>
</evidence>
<reference evidence="7" key="2">
    <citation type="submission" date="2023-01" db="EMBL/GenBank/DDBJ databases">
        <title>Draft genome sequence of Algimonas porphyrae strain NBRC 108216.</title>
        <authorList>
            <person name="Sun Q."/>
            <person name="Mori K."/>
        </authorList>
    </citation>
    <scope>NUCLEOTIDE SEQUENCE</scope>
    <source>
        <strain evidence="7">NBRC 108216</strain>
    </source>
</reference>
<dbReference type="PROSITE" id="PS01271">
    <property type="entry name" value="NA_SULFATE"/>
    <property type="match status" value="1"/>
</dbReference>
<evidence type="ECO:0000256" key="3">
    <source>
        <dbReference type="ARBA" id="ARBA00022692"/>
    </source>
</evidence>
<evidence type="ECO:0000313" key="8">
    <source>
        <dbReference type="Proteomes" id="UP001161390"/>
    </source>
</evidence>
<dbReference type="PANTHER" id="PTHR10283">
    <property type="entry name" value="SOLUTE CARRIER FAMILY 13 MEMBER"/>
    <property type="match status" value="1"/>
</dbReference>
<keyword evidence="3 6" id="KW-0812">Transmembrane</keyword>
<evidence type="ECO:0000256" key="2">
    <source>
        <dbReference type="ARBA" id="ARBA00022448"/>
    </source>
</evidence>
<dbReference type="PANTHER" id="PTHR10283:SF82">
    <property type="entry name" value="SOLUTE CARRIER FAMILY 13 MEMBER 2"/>
    <property type="match status" value="1"/>
</dbReference>
<name>A0ABQ5V2V4_9PROT</name>
<dbReference type="NCBIfam" id="TIGR00785">
    <property type="entry name" value="dass"/>
    <property type="match status" value="1"/>
</dbReference>
<feature type="transmembrane region" description="Helical" evidence="6">
    <location>
        <begin position="170"/>
        <end position="187"/>
    </location>
</feature>
<dbReference type="InterPro" id="IPR001898">
    <property type="entry name" value="SLC13A/DASS"/>
</dbReference>
<evidence type="ECO:0000256" key="4">
    <source>
        <dbReference type="ARBA" id="ARBA00022989"/>
    </source>
</evidence>
<evidence type="ECO:0000256" key="6">
    <source>
        <dbReference type="SAM" id="Phobius"/>
    </source>
</evidence>
<proteinExistence type="predicted"/>
<feature type="transmembrane region" description="Helical" evidence="6">
    <location>
        <begin position="396"/>
        <end position="416"/>
    </location>
</feature>
<feature type="transmembrane region" description="Helical" evidence="6">
    <location>
        <begin position="57"/>
        <end position="76"/>
    </location>
</feature>